<evidence type="ECO:0000259" key="6">
    <source>
        <dbReference type="Pfam" id="PF01258"/>
    </source>
</evidence>
<dbReference type="PRINTS" id="PR00618">
    <property type="entry name" value="DKSAZNFINGER"/>
</dbReference>
<dbReference type="SUPFAM" id="SSF109635">
    <property type="entry name" value="DnaK suppressor protein DksA, alpha-hairpin domain"/>
    <property type="match status" value="1"/>
</dbReference>
<keyword evidence="1" id="KW-0479">Metal-binding</keyword>
<evidence type="ECO:0000256" key="1">
    <source>
        <dbReference type="ARBA" id="ARBA00022723"/>
    </source>
</evidence>
<keyword evidence="2" id="KW-0863">Zinc-finger</keyword>
<dbReference type="InterPro" id="IPR020460">
    <property type="entry name" value="Znf_C4-type_bac"/>
</dbReference>
<evidence type="ECO:0000313" key="8">
    <source>
        <dbReference type="Proteomes" id="UP000574690"/>
    </source>
</evidence>
<dbReference type="AlphaFoldDB" id="A0A850CFB4"/>
<feature type="region of interest" description="Disordered" evidence="5">
    <location>
        <begin position="121"/>
        <end position="157"/>
    </location>
</feature>
<organism evidence="7 8">
    <name type="scientific">Glycomyces artemisiae</name>
    <dbReference type="NCBI Taxonomy" id="1076443"/>
    <lineage>
        <taxon>Bacteria</taxon>
        <taxon>Bacillati</taxon>
        <taxon>Actinomycetota</taxon>
        <taxon>Actinomycetes</taxon>
        <taxon>Glycomycetales</taxon>
        <taxon>Glycomycetaceae</taxon>
        <taxon>Glycomyces</taxon>
    </lineage>
</organism>
<feature type="region of interest" description="Disordered" evidence="5">
    <location>
        <begin position="1"/>
        <end position="101"/>
    </location>
</feature>
<proteinExistence type="predicted"/>
<feature type="zinc finger region" description="dksA C4-type" evidence="4">
    <location>
        <begin position="179"/>
        <end position="203"/>
    </location>
</feature>
<gene>
    <name evidence="7" type="ORF">HOQ43_20260</name>
</gene>
<feature type="domain" description="Zinc finger DksA/TraR C4-type" evidence="6">
    <location>
        <begin position="174"/>
        <end position="209"/>
    </location>
</feature>
<dbReference type="Gene3D" id="1.20.120.910">
    <property type="entry name" value="DksA, coiled-coil domain"/>
    <property type="match status" value="1"/>
</dbReference>
<dbReference type="PROSITE" id="PS51128">
    <property type="entry name" value="ZF_DKSA_2"/>
    <property type="match status" value="1"/>
</dbReference>
<evidence type="ECO:0000313" key="7">
    <source>
        <dbReference type="EMBL" id="NUQ90784.1"/>
    </source>
</evidence>
<dbReference type="SUPFAM" id="SSF57716">
    <property type="entry name" value="Glucocorticoid receptor-like (DNA-binding domain)"/>
    <property type="match status" value="1"/>
</dbReference>
<dbReference type="GO" id="GO:0008270">
    <property type="term" value="F:zinc ion binding"/>
    <property type="evidence" value="ECO:0007669"/>
    <property type="project" value="UniProtKB-KW"/>
</dbReference>
<evidence type="ECO:0000256" key="5">
    <source>
        <dbReference type="SAM" id="MobiDB-lite"/>
    </source>
</evidence>
<feature type="compositionally biased region" description="Low complexity" evidence="5">
    <location>
        <begin position="40"/>
        <end position="58"/>
    </location>
</feature>
<dbReference type="Proteomes" id="UP000574690">
    <property type="component" value="Unassembled WGS sequence"/>
</dbReference>
<accession>A0A850CFB4</accession>
<dbReference type="PROSITE" id="PS01102">
    <property type="entry name" value="ZF_DKSA_1"/>
    <property type="match status" value="1"/>
</dbReference>
<dbReference type="PANTHER" id="PTHR33823:SF2">
    <property type="entry name" value="RNA POLYMERASE-BINDING TRANSCRIPTION FACTOR DKSA"/>
    <property type="match status" value="1"/>
</dbReference>
<feature type="compositionally biased region" description="Low complexity" evidence="5">
    <location>
        <begin position="1"/>
        <end position="18"/>
    </location>
</feature>
<dbReference type="PANTHER" id="PTHR33823">
    <property type="entry name" value="RNA POLYMERASE-BINDING TRANSCRIPTION FACTOR DKSA-RELATED"/>
    <property type="match status" value="1"/>
</dbReference>
<name>A0A850CFB4_9ACTN</name>
<feature type="compositionally biased region" description="Basic residues" evidence="5">
    <location>
        <begin position="19"/>
        <end position="39"/>
    </location>
</feature>
<protein>
    <submittedName>
        <fullName evidence="7">TraR/DksA family transcriptional regulator</fullName>
    </submittedName>
</protein>
<evidence type="ECO:0000256" key="4">
    <source>
        <dbReference type="PROSITE-ProRule" id="PRU00510"/>
    </source>
</evidence>
<feature type="compositionally biased region" description="Basic residues" evidence="5">
    <location>
        <begin position="59"/>
        <end position="69"/>
    </location>
</feature>
<evidence type="ECO:0000256" key="3">
    <source>
        <dbReference type="ARBA" id="ARBA00022833"/>
    </source>
</evidence>
<dbReference type="InterPro" id="IPR000962">
    <property type="entry name" value="Znf_DskA_TraR"/>
</dbReference>
<dbReference type="Pfam" id="PF01258">
    <property type="entry name" value="zf-dskA_traR"/>
    <property type="match status" value="1"/>
</dbReference>
<dbReference type="InterPro" id="IPR037187">
    <property type="entry name" value="DnaK_N"/>
</dbReference>
<sequence length="210" mass="22277">MSPAKKTQKQAAKQTVAKSAKKSAVKKAPVKKAAAKKAPVKQAAVKKTAAAGRATPAKKTVKKSVKKAPAKPAAKAAAPPPAAPEADHAPRTESEQAELRAALKERLDELVAEQRRYSDSIAVAQRERLSDTAGDDQIDSGSKTVEHEHEVAVAGSLSERIRQVSHALERIDEGGYGFCEKCGKPIPAARLAAFPSATLCVSCKQLEERR</sequence>
<reference evidence="7 8" key="1">
    <citation type="submission" date="2020-05" db="EMBL/GenBank/DDBJ databases">
        <title>DNA-SIP metagenomic assembled genomes.</title>
        <authorList>
            <person name="Yu J."/>
        </authorList>
    </citation>
    <scope>NUCLEOTIDE SEQUENCE [LARGE SCALE GENOMIC DNA]</scope>
    <source>
        <strain evidence="7">Bin5.27</strain>
    </source>
</reference>
<dbReference type="InterPro" id="IPR020458">
    <property type="entry name" value="Znf_DskA_TraR_CS"/>
</dbReference>
<keyword evidence="3" id="KW-0862">Zinc</keyword>
<dbReference type="EMBL" id="JABFXE010000848">
    <property type="protein sequence ID" value="NUQ90784.1"/>
    <property type="molecule type" value="Genomic_DNA"/>
</dbReference>
<evidence type="ECO:0000256" key="2">
    <source>
        <dbReference type="ARBA" id="ARBA00022771"/>
    </source>
</evidence>
<comment type="caution">
    <text evidence="7">The sequence shown here is derived from an EMBL/GenBank/DDBJ whole genome shotgun (WGS) entry which is preliminary data.</text>
</comment>
<feature type="compositionally biased region" description="Basic and acidic residues" evidence="5">
    <location>
        <begin position="85"/>
        <end position="101"/>
    </location>
</feature>